<organism evidence="1 2">
    <name type="scientific">Bagarius yarrelli</name>
    <name type="common">Goonch</name>
    <name type="synonym">Bagrus yarrelli</name>
    <dbReference type="NCBI Taxonomy" id="175774"/>
    <lineage>
        <taxon>Eukaryota</taxon>
        <taxon>Metazoa</taxon>
        <taxon>Chordata</taxon>
        <taxon>Craniata</taxon>
        <taxon>Vertebrata</taxon>
        <taxon>Euteleostomi</taxon>
        <taxon>Actinopterygii</taxon>
        <taxon>Neopterygii</taxon>
        <taxon>Teleostei</taxon>
        <taxon>Ostariophysi</taxon>
        <taxon>Siluriformes</taxon>
        <taxon>Sisoridae</taxon>
        <taxon>Sisorinae</taxon>
        <taxon>Bagarius</taxon>
    </lineage>
</organism>
<keyword evidence="2" id="KW-1185">Reference proteome</keyword>
<accession>A0A556VT80</accession>
<dbReference type="EMBL" id="VCAZ01000248">
    <property type="protein sequence ID" value="TTN67649.1"/>
    <property type="molecule type" value="Genomic_DNA"/>
</dbReference>
<evidence type="ECO:0000313" key="1">
    <source>
        <dbReference type="EMBL" id="TTN67649.1"/>
    </source>
</evidence>
<evidence type="ECO:0000313" key="2">
    <source>
        <dbReference type="Proteomes" id="UP000319801"/>
    </source>
</evidence>
<gene>
    <name evidence="1" type="ORF">Baya_15926</name>
</gene>
<sequence length="195" mass="22129">MLASPTSTHTGPVKTGGRVFVLDHKRWTKPMKEAIDNLLETHHEEEDMLKLVDHDYSAMVHNSSNDPNSMLHPTTRLQIAQYVKHLAKLLNTNTSLNTSPEKLLERQQLWHSLIEGSETTRVPVVEMHPTALHPPAPALTTTLTPESLGQIVEGIMEKQQQQQQPEQKRKQTKTCLACRQPKSRYENDGSSVHFF</sequence>
<protein>
    <submittedName>
        <fullName evidence="1">Uncharacterized protein</fullName>
    </submittedName>
</protein>
<dbReference type="OrthoDB" id="8931359at2759"/>
<name>A0A556VT80_BAGYA</name>
<reference evidence="1 2" key="1">
    <citation type="journal article" date="2019" name="Genome Biol. Evol.">
        <title>Whole-Genome Sequencing of the Giant Devil Catfish, Bagarius yarrelli.</title>
        <authorList>
            <person name="Jiang W."/>
            <person name="Lv Y."/>
            <person name="Cheng L."/>
            <person name="Yang K."/>
            <person name="Chao B."/>
            <person name="Wang X."/>
            <person name="Li Y."/>
            <person name="Pan X."/>
            <person name="You X."/>
            <person name="Zhang Y."/>
            <person name="Yang J."/>
            <person name="Li J."/>
            <person name="Zhang X."/>
            <person name="Liu S."/>
            <person name="Sun C."/>
            <person name="Yang J."/>
            <person name="Shi Q."/>
        </authorList>
    </citation>
    <scope>NUCLEOTIDE SEQUENCE [LARGE SCALE GENOMIC DNA]</scope>
    <source>
        <strain evidence="1">JWS20170419001</strain>
        <tissue evidence="1">Muscle</tissue>
    </source>
</reference>
<dbReference type="Proteomes" id="UP000319801">
    <property type="component" value="Unassembled WGS sequence"/>
</dbReference>
<proteinExistence type="predicted"/>
<comment type="caution">
    <text evidence="1">The sequence shown here is derived from an EMBL/GenBank/DDBJ whole genome shotgun (WGS) entry which is preliminary data.</text>
</comment>
<dbReference type="AlphaFoldDB" id="A0A556VT80"/>